<keyword evidence="4" id="KW-0732">Signal</keyword>
<feature type="chain" id="PRO_5001597645" description="Protein arginine N-methyltransferase domain-containing protein" evidence="4">
    <location>
        <begin position="19"/>
        <end position="97"/>
    </location>
</feature>
<dbReference type="SUPFAM" id="SSF53335">
    <property type="entry name" value="S-adenosyl-L-methionine-dependent methyltransferases"/>
    <property type="match status" value="1"/>
</dbReference>
<gene>
    <name evidence="6" type="ORF">GSONMT00023860001</name>
</gene>
<keyword evidence="2" id="KW-0808">Transferase</keyword>
<dbReference type="GO" id="GO:0032259">
    <property type="term" value="P:methylation"/>
    <property type="evidence" value="ECO:0007669"/>
    <property type="project" value="UniProtKB-KW"/>
</dbReference>
<dbReference type="GO" id="GO:0016274">
    <property type="term" value="F:protein-arginine N-methyltransferase activity"/>
    <property type="evidence" value="ECO:0007669"/>
    <property type="project" value="InterPro"/>
</dbReference>
<dbReference type="EMBL" id="FR946070">
    <property type="protein sequence ID" value="CDQ99383.1"/>
    <property type="molecule type" value="Genomic_DNA"/>
</dbReference>
<evidence type="ECO:0000313" key="6">
    <source>
        <dbReference type="EMBL" id="CDQ99383.1"/>
    </source>
</evidence>
<keyword evidence="1" id="KW-0489">Methyltransferase</keyword>
<sequence>MFSLSIHLTLLLSFLVYPDRCTISLAAVGDTEKHQDRIAFWDDVYGFKMACMKRAVVPEAVVQVLKPDTLISKPAVIQVYTHSRYRERKKVTEIEWV</sequence>
<dbReference type="STRING" id="8022.A0A060Z5M1"/>
<dbReference type="GO" id="GO:0042054">
    <property type="term" value="F:histone methyltransferase activity"/>
    <property type="evidence" value="ECO:0007669"/>
    <property type="project" value="TreeGrafter"/>
</dbReference>
<reference evidence="6" key="1">
    <citation type="journal article" date="2014" name="Nat. Commun.">
        <title>The rainbow trout genome provides novel insights into evolution after whole-genome duplication in vertebrates.</title>
        <authorList>
            <person name="Berthelot C."/>
            <person name="Brunet F."/>
            <person name="Chalopin D."/>
            <person name="Juanchich A."/>
            <person name="Bernard M."/>
            <person name="Noel B."/>
            <person name="Bento P."/>
            <person name="Da Silva C."/>
            <person name="Labadie K."/>
            <person name="Alberti A."/>
            <person name="Aury J.M."/>
            <person name="Louis A."/>
            <person name="Dehais P."/>
            <person name="Bardou P."/>
            <person name="Montfort J."/>
            <person name="Klopp C."/>
            <person name="Cabau C."/>
            <person name="Gaspin C."/>
            <person name="Thorgaard G.H."/>
            <person name="Boussaha M."/>
            <person name="Quillet E."/>
            <person name="Guyomard R."/>
            <person name="Galiana D."/>
            <person name="Bobe J."/>
            <person name="Volff J.N."/>
            <person name="Genet C."/>
            <person name="Wincker P."/>
            <person name="Jaillon O."/>
            <person name="Roest Crollius H."/>
            <person name="Guiguen Y."/>
        </authorList>
    </citation>
    <scope>NUCLEOTIDE SEQUENCE [LARGE SCALE GENOMIC DNA]</scope>
</reference>
<dbReference type="PANTHER" id="PTHR11006:SF53">
    <property type="entry name" value="PROTEIN ARGININE N-METHYLTRANSFERASE 3"/>
    <property type="match status" value="1"/>
</dbReference>
<dbReference type="InterPro" id="IPR029063">
    <property type="entry name" value="SAM-dependent_MTases_sf"/>
</dbReference>
<proteinExistence type="predicted"/>
<evidence type="ECO:0000259" key="5">
    <source>
        <dbReference type="Pfam" id="PF22528"/>
    </source>
</evidence>
<reference evidence="6" key="2">
    <citation type="submission" date="2014-03" db="EMBL/GenBank/DDBJ databases">
        <authorList>
            <person name="Genoscope - CEA"/>
        </authorList>
    </citation>
    <scope>NUCLEOTIDE SEQUENCE</scope>
</reference>
<dbReference type="Pfam" id="PF22528">
    <property type="entry name" value="PRMT_C"/>
    <property type="match status" value="1"/>
</dbReference>
<dbReference type="PaxDb" id="8022-A0A060Z5M1"/>
<dbReference type="InterPro" id="IPR025799">
    <property type="entry name" value="Arg_MeTrfase"/>
</dbReference>
<name>A0A060Z5M1_ONCMY</name>
<keyword evidence="3" id="KW-0949">S-adenosyl-L-methionine</keyword>
<evidence type="ECO:0000313" key="7">
    <source>
        <dbReference type="Proteomes" id="UP000193380"/>
    </source>
</evidence>
<evidence type="ECO:0000256" key="4">
    <source>
        <dbReference type="SAM" id="SignalP"/>
    </source>
</evidence>
<dbReference type="AlphaFoldDB" id="A0A060Z5M1"/>
<dbReference type="Proteomes" id="UP000193380">
    <property type="component" value="Unassembled WGS sequence"/>
</dbReference>
<feature type="domain" description="Protein arginine N-methyltransferase" evidence="5">
    <location>
        <begin position="19"/>
        <end position="77"/>
    </location>
</feature>
<feature type="signal peptide" evidence="4">
    <location>
        <begin position="1"/>
        <end position="18"/>
    </location>
</feature>
<dbReference type="InterPro" id="IPR055135">
    <property type="entry name" value="PRMT_dom"/>
</dbReference>
<evidence type="ECO:0000256" key="2">
    <source>
        <dbReference type="ARBA" id="ARBA00022679"/>
    </source>
</evidence>
<accession>A0A060Z5M1</accession>
<evidence type="ECO:0000256" key="3">
    <source>
        <dbReference type="ARBA" id="ARBA00022691"/>
    </source>
</evidence>
<dbReference type="Gene3D" id="2.70.160.11">
    <property type="entry name" value="Hnrnp arginine n-methyltransferase1"/>
    <property type="match status" value="1"/>
</dbReference>
<protein>
    <recommendedName>
        <fullName evidence="5">Protein arginine N-methyltransferase domain-containing protein</fullName>
    </recommendedName>
</protein>
<dbReference type="PANTHER" id="PTHR11006">
    <property type="entry name" value="PROTEIN ARGININE N-METHYLTRANSFERASE"/>
    <property type="match status" value="1"/>
</dbReference>
<dbReference type="GO" id="GO:0005634">
    <property type="term" value="C:nucleus"/>
    <property type="evidence" value="ECO:0007669"/>
    <property type="project" value="TreeGrafter"/>
</dbReference>
<organism evidence="6 7">
    <name type="scientific">Oncorhynchus mykiss</name>
    <name type="common">Rainbow trout</name>
    <name type="synonym">Salmo gairdneri</name>
    <dbReference type="NCBI Taxonomy" id="8022"/>
    <lineage>
        <taxon>Eukaryota</taxon>
        <taxon>Metazoa</taxon>
        <taxon>Chordata</taxon>
        <taxon>Craniata</taxon>
        <taxon>Vertebrata</taxon>
        <taxon>Euteleostomi</taxon>
        <taxon>Actinopterygii</taxon>
        <taxon>Neopterygii</taxon>
        <taxon>Teleostei</taxon>
        <taxon>Protacanthopterygii</taxon>
        <taxon>Salmoniformes</taxon>
        <taxon>Salmonidae</taxon>
        <taxon>Salmoninae</taxon>
        <taxon>Oncorhynchus</taxon>
    </lineage>
</organism>
<evidence type="ECO:0000256" key="1">
    <source>
        <dbReference type="ARBA" id="ARBA00022603"/>
    </source>
</evidence>